<evidence type="ECO:0000256" key="6">
    <source>
        <dbReference type="ARBA" id="ARBA00035160"/>
    </source>
</evidence>
<evidence type="ECO:0000313" key="11">
    <source>
        <dbReference type="Proteomes" id="UP001207918"/>
    </source>
</evidence>
<name>A0ABT3PTT2_9BACT</name>
<comment type="function">
    <text evidence="7">Located on the platform of the 30S subunit, it bridges several disparate RNA helices of the 16S rRNA. Forms part of the Shine-Dalgarno cleft in the 70S ribosome.</text>
</comment>
<dbReference type="RefSeq" id="WP_265768114.1">
    <property type="nucleotide sequence ID" value="NZ_JAGGJA010000027.1"/>
</dbReference>
<evidence type="ECO:0000256" key="3">
    <source>
        <dbReference type="ARBA" id="ARBA00022884"/>
    </source>
</evidence>
<feature type="compositionally biased region" description="Basic residues" evidence="9">
    <location>
        <begin position="1"/>
        <end position="17"/>
    </location>
</feature>
<dbReference type="InterPro" id="IPR019981">
    <property type="entry name" value="Ribosomal_uS11_bac-type"/>
</dbReference>
<dbReference type="Pfam" id="PF00411">
    <property type="entry name" value="Ribosomal_S11"/>
    <property type="match status" value="1"/>
</dbReference>
<evidence type="ECO:0000256" key="5">
    <source>
        <dbReference type="ARBA" id="ARBA00023274"/>
    </source>
</evidence>
<comment type="subunit">
    <text evidence="7">Part of the 30S ribosomal subunit. Interacts with proteins S7 and S18. Binds to IF-3.</text>
</comment>
<keyword evidence="5 7" id="KW-0687">Ribonucleoprotein</keyword>
<keyword evidence="3 7" id="KW-0694">RNA-binding</keyword>
<dbReference type="SUPFAM" id="SSF53137">
    <property type="entry name" value="Translational machinery components"/>
    <property type="match status" value="1"/>
</dbReference>
<dbReference type="NCBIfam" id="NF003698">
    <property type="entry name" value="PRK05309.1"/>
    <property type="match status" value="1"/>
</dbReference>
<comment type="similarity">
    <text evidence="1 7 8">Belongs to the universal ribosomal protein uS11 family.</text>
</comment>
<keyword evidence="4 7" id="KW-0689">Ribosomal protein</keyword>
<accession>A0ABT3PTT2</accession>
<proteinExistence type="inferred from homology"/>
<evidence type="ECO:0000256" key="9">
    <source>
        <dbReference type="SAM" id="MobiDB-lite"/>
    </source>
</evidence>
<dbReference type="InterPro" id="IPR018102">
    <property type="entry name" value="Ribosomal_uS11_CS"/>
</dbReference>
<dbReference type="Proteomes" id="UP001207918">
    <property type="component" value="Unassembled WGS sequence"/>
</dbReference>
<dbReference type="InterPro" id="IPR001971">
    <property type="entry name" value="Ribosomal_uS11"/>
</dbReference>
<organism evidence="10 11">
    <name type="scientific">Fodinibius salsisoli</name>
    <dbReference type="NCBI Taxonomy" id="2820877"/>
    <lineage>
        <taxon>Bacteria</taxon>
        <taxon>Pseudomonadati</taxon>
        <taxon>Balneolota</taxon>
        <taxon>Balneolia</taxon>
        <taxon>Balneolales</taxon>
        <taxon>Balneolaceae</taxon>
        <taxon>Fodinibius</taxon>
    </lineage>
</organism>
<dbReference type="PIRSF" id="PIRSF002131">
    <property type="entry name" value="Ribosomal_S11"/>
    <property type="match status" value="1"/>
</dbReference>
<dbReference type="HAMAP" id="MF_01310">
    <property type="entry name" value="Ribosomal_uS11"/>
    <property type="match status" value="1"/>
</dbReference>
<dbReference type="PROSITE" id="PS00054">
    <property type="entry name" value="RIBOSOMAL_S11"/>
    <property type="match status" value="1"/>
</dbReference>
<feature type="region of interest" description="Disordered" evidence="9">
    <location>
        <begin position="1"/>
        <end position="23"/>
    </location>
</feature>
<evidence type="ECO:0000256" key="1">
    <source>
        <dbReference type="ARBA" id="ARBA00006194"/>
    </source>
</evidence>
<keyword evidence="11" id="KW-1185">Reference proteome</keyword>
<dbReference type="Gene3D" id="3.30.420.80">
    <property type="entry name" value="Ribosomal protein S11"/>
    <property type="match status" value="1"/>
</dbReference>
<evidence type="ECO:0000256" key="4">
    <source>
        <dbReference type="ARBA" id="ARBA00022980"/>
    </source>
</evidence>
<dbReference type="NCBIfam" id="TIGR03632">
    <property type="entry name" value="uS11_bact"/>
    <property type="match status" value="1"/>
</dbReference>
<gene>
    <name evidence="7 10" type="primary">rpsK</name>
    <name evidence="10" type="ORF">J6I44_20445</name>
</gene>
<comment type="caution">
    <text evidence="10">The sequence shown here is derived from an EMBL/GenBank/DDBJ whole genome shotgun (WGS) entry which is preliminary data.</text>
</comment>
<evidence type="ECO:0000313" key="10">
    <source>
        <dbReference type="EMBL" id="MCW9709244.1"/>
    </source>
</evidence>
<keyword evidence="2 7" id="KW-0699">rRNA-binding</keyword>
<sequence length="134" mass="14470">MAKKKRRSPGKKRRSRKQLSDPNGMAFIKATFNNVLVTVTDADGNAISWSSAGKEGFKGSRKNTPYAAQLSAETAATAAYEMGLRRVEVFVKGPGSGREAAVRALASSGLEVTAIKDRTPIPHNGCRPPKRRRV</sequence>
<dbReference type="PANTHER" id="PTHR11759">
    <property type="entry name" value="40S RIBOSOMAL PROTEIN S14/30S RIBOSOMAL PROTEIN S11"/>
    <property type="match status" value="1"/>
</dbReference>
<dbReference type="InterPro" id="IPR036967">
    <property type="entry name" value="Ribosomal_uS11_sf"/>
</dbReference>
<dbReference type="EMBL" id="JAGGJA010000027">
    <property type="protein sequence ID" value="MCW9709244.1"/>
    <property type="molecule type" value="Genomic_DNA"/>
</dbReference>
<evidence type="ECO:0000256" key="7">
    <source>
        <dbReference type="HAMAP-Rule" id="MF_01310"/>
    </source>
</evidence>
<evidence type="ECO:0000256" key="8">
    <source>
        <dbReference type="RuleBase" id="RU003629"/>
    </source>
</evidence>
<protein>
    <recommendedName>
        <fullName evidence="6 7">Small ribosomal subunit protein uS11</fullName>
    </recommendedName>
</protein>
<dbReference type="GO" id="GO:0005840">
    <property type="term" value="C:ribosome"/>
    <property type="evidence" value="ECO:0007669"/>
    <property type="project" value="UniProtKB-KW"/>
</dbReference>
<reference evidence="10 11" key="1">
    <citation type="submission" date="2021-03" db="EMBL/GenBank/DDBJ databases">
        <title>Aliifodinibius sp. nov., a new bacterium isolated from saline soil.</title>
        <authorList>
            <person name="Galisteo C."/>
            <person name="De La Haba R."/>
            <person name="Sanchez-Porro C."/>
            <person name="Ventosa A."/>
        </authorList>
    </citation>
    <scope>NUCLEOTIDE SEQUENCE [LARGE SCALE GENOMIC DNA]</scope>
    <source>
        <strain evidence="10 11">1BSP15-2V2</strain>
    </source>
</reference>
<evidence type="ECO:0000256" key="2">
    <source>
        <dbReference type="ARBA" id="ARBA00022730"/>
    </source>
</evidence>